<comment type="caution">
    <text evidence="3">The sequence shown here is derived from an EMBL/GenBank/DDBJ whole genome shotgun (WGS) entry which is preliminary data.</text>
</comment>
<keyword evidence="4" id="KW-1185">Reference proteome</keyword>
<dbReference type="Proteomes" id="UP001487740">
    <property type="component" value="Unassembled WGS sequence"/>
</dbReference>
<evidence type="ECO:0000313" key="3">
    <source>
        <dbReference type="EMBL" id="KAK8406010.1"/>
    </source>
</evidence>
<dbReference type="EMBL" id="JARAKH010000002">
    <property type="protein sequence ID" value="KAK8406010.1"/>
    <property type="molecule type" value="Genomic_DNA"/>
</dbReference>
<feature type="signal peptide" evidence="2">
    <location>
        <begin position="1"/>
        <end position="32"/>
    </location>
</feature>
<gene>
    <name evidence="3" type="ORF">O3P69_007020</name>
</gene>
<organism evidence="3 4">
    <name type="scientific">Scylla paramamosain</name>
    <name type="common">Mud crab</name>
    <dbReference type="NCBI Taxonomy" id="85552"/>
    <lineage>
        <taxon>Eukaryota</taxon>
        <taxon>Metazoa</taxon>
        <taxon>Ecdysozoa</taxon>
        <taxon>Arthropoda</taxon>
        <taxon>Crustacea</taxon>
        <taxon>Multicrustacea</taxon>
        <taxon>Malacostraca</taxon>
        <taxon>Eumalacostraca</taxon>
        <taxon>Eucarida</taxon>
        <taxon>Decapoda</taxon>
        <taxon>Pleocyemata</taxon>
        <taxon>Brachyura</taxon>
        <taxon>Eubrachyura</taxon>
        <taxon>Portunoidea</taxon>
        <taxon>Portunidae</taxon>
        <taxon>Portuninae</taxon>
        <taxon>Scylla</taxon>
    </lineage>
</organism>
<accession>A0AAW0V239</accession>
<sequence length="473" mass="52253">MHVKPSLRNACVAAALCLAGVHVCSFLSAGLADRPPQRGVARLHDASCRALFTVTDVPQRYAPNASLFVHNRYGYVSADKMSVDWRARQHPDTCGGNDVAGAVQQLLLKRDSPSGAATTDYSPLAAVLPSVLAFQGEGEASAPTVTATTRIGTAGGLLPYVPCEIATYADPASVAACFRARLAHQDTLWIVFMGDSKIRLLFYEFLAKSDDELHYLVKLPNNTKPFAGMDWAREKAQSGYGSIERDAPWTPCLLPVSKMRGSAEVKQLARWAAGQETPPHLLVLGYSSWMTLKMQRKLYGDALGLLMDLHKIVVPHLQEISHKTRVIVTSQSRYKILDHESRMKLFSIPHGDPAYDWSEAVFLHHLRRGSRHQPPPSRHGRHDSRPRDHLVPEVEDSGVWWWDTSLPLSLAENRECEELYLRGLTTHPAYNNFSLKCTDNIHSGGVTLGDQATMLLNLVCNSVLGTREEVCCG</sequence>
<evidence type="ECO:0000256" key="2">
    <source>
        <dbReference type="SAM" id="SignalP"/>
    </source>
</evidence>
<keyword evidence="2" id="KW-0732">Signal</keyword>
<protein>
    <submittedName>
        <fullName evidence="3">Uncharacterized protein</fullName>
    </submittedName>
</protein>
<evidence type="ECO:0000256" key="1">
    <source>
        <dbReference type="SAM" id="MobiDB-lite"/>
    </source>
</evidence>
<feature type="region of interest" description="Disordered" evidence="1">
    <location>
        <begin position="368"/>
        <end position="389"/>
    </location>
</feature>
<reference evidence="3 4" key="1">
    <citation type="submission" date="2023-03" db="EMBL/GenBank/DDBJ databases">
        <title>High-quality genome of Scylla paramamosain provides insights in environmental adaptation.</title>
        <authorList>
            <person name="Zhang L."/>
        </authorList>
    </citation>
    <scope>NUCLEOTIDE SEQUENCE [LARGE SCALE GENOMIC DNA]</scope>
    <source>
        <strain evidence="3">LZ_2023a</strain>
        <tissue evidence="3">Muscle</tissue>
    </source>
</reference>
<evidence type="ECO:0000313" key="4">
    <source>
        <dbReference type="Proteomes" id="UP001487740"/>
    </source>
</evidence>
<feature type="chain" id="PRO_5043979433" evidence="2">
    <location>
        <begin position="33"/>
        <end position="473"/>
    </location>
</feature>
<proteinExistence type="predicted"/>
<name>A0AAW0V239_SCYPA</name>
<dbReference type="AlphaFoldDB" id="A0AAW0V239"/>